<evidence type="ECO:0000313" key="3">
    <source>
        <dbReference type="Proteomes" id="UP001054889"/>
    </source>
</evidence>
<feature type="compositionally biased region" description="Acidic residues" evidence="1">
    <location>
        <begin position="224"/>
        <end position="241"/>
    </location>
</feature>
<name>A0AAV5ESW7_ELECO</name>
<feature type="region of interest" description="Disordered" evidence="1">
    <location>
        <begin position="220"/>
        <end position="241"/>
    </location>
</feature>
<dbReference type="AlphaFoldDB" id="A0AAV5ESW7"/>
<evidence type="ECO:0000313" key="2">
    <source>
        <dbReference type="EMBL" id="GJN25691.1"/>
    </source>
</evidence>
<gene>
    <name evidence="2" type="primary">gb13553</name>
    <name evidence="2" type="ORF">PR202_gb13553</name>
</gene>
<accession>A0AAV5ESW7</accession>
<evidence type="ECO:0000256" key="1">
    <source>
        <dbReference type="SAM" id="MobiDB-lite"/>
    </source>
</evidence>
<proteinExistence type="predicted"/>
<dbReference type="EMBL" id="BQKI01000078">
    <property type="protein sequence ID" value="GJN25691.1"/>
    <property type="molecule type" value="Genomic_DNA"/>
</dbReference>
<dbReference type="Proteomes" id="UP001054889">
    <property type="component" value="Unassembled WGS sequence"/>
</dbReference>
<keyword evidence="3" id="KW-1185">Reference proteome</keyword>
<sequence length="241" mass="26310">MMRPIVHERHFDLLLSCAKDNTPTVCFRFDAPARSVEFAVGDALVAVIASNFMNHAHRPGQICRRERFFLPTMSSGEGALKRCTAGSVEGIGEGGMMVSCPAKRKVEEVPSCGKVLDPMSECTTRMKVEEASSCAVAVAVAKAESAAGSTANKTRKPNNRMSTRDIRWILAHKPSAGPSHYQALKESNPDLTPSPEEEMDESRAEAQAAVEEAWKEIETMLLSETEDDDTDDEEDDANDGF</sequence>
<organism evidence="2 3">
    <name type="scientific">Eleusine coracana subsp. coracana</name>
    <dbReference type="NCBI Taxonomy" id="191504"/>
    <lineage>
        <taxon>Eukaryota</taxon>
        <taxon>Viridiplantae</taxon>
        <taxon>Streptophyta</taxon>
        <taxon>Embryophyta</taxon>
        <taxon>Tracheophyta</taxon>
        <taxon>Spermatophyta</taxon>
        <taxon>Magnoliopsida</taxon>
        <taxon>Liliopsida</taxon>
        <taxon>Poales</taxon>
        <taxon>Poaceae</taxon>
        <taxon>PACMAD clade</taxon>
        <taxon>Chloridoideae</taxon>
        <taxon>Cynodonteae</taxon>
        <taxon>Eleusininae</taxon>
        <taxon>Eleusine</taxon>
    </lineage>
</organism>
<feature type="region of interest" description="Disordered" evidence="1">
    <location>
        <begin position="175"/>
        <end position="208"/>
    </location>
</feature>
<reference evidence="2" key="1">
    <citation type="journal article" date="2018" name="DNA Res.">
        <title>Multiple hybrid de novo genome assembly of finger millet, an orphan allotetraploid crop.</title>
        <authorList>
            <person name="Hatakeyama M."/>
            <person name="Aluri S."/>
            <person name="Balachadran M.T."/>
            <person name="Sivarajan S.R."/>
            <person name="Patrignani A."/>
            <person name="Gruter S."/>
            <person name="Poveda L."/>
            <person name="Shimizu-Inatsugi R."/>
            <person name="Baeten J."/>
            <person name="Francoijs K.J."/>
            <person name="Nataraja K.N."/>
            <person name="Reddy Y.A.N."/>
            <person name="Phadnis S."/>
            <person name="Ravikumar R.L."/>
            <person name="Schlapbach R."/>
            <person name="Sreeman S.M."/>
            <person name="Shimizu K.K."/>
        </authorList>
    </citation>
    <scope>NUCLEOTIDE SEQUENCE</scope>
</reference>
<comment type="caution">
    <text evidence="2">The sequence shown here is derived from an EMBL/GenBank/DDBJ whole genome shotgun (WGS) entry which is preliminary data.</text>
</comment>
<protein>
    <submittedName>
        <fullName evidence="2">Uncharacterized protein</fullName>
    </submittedName>
</protein>
<reference evidence="2" key="2">
    <citation type="submission" date="2021-12" db="EMBL/GenBank/DDBJ databases">
        <title>Resequencing data analysis of finger millet.</title>
        <authorList>
            <person name="Hatakeyama M."/>
            <person name="Aluri S."/>
            <person name="Balachadran M.T."/>
            <person name="Sivarajan S.R."/>
            <person name="Poveda L."/>
            <person name="Shimizu-Inatsugi R."/>
            <person name="Schlapbach R."/>
            <person name="Sreeman S.M."/>
            <person name="Shimizu K.K."/>
        </authorList>
    </citation>
    <scope>NUCLEOTIDE SEQUENCE</scope>
</reference>